<dbReference type="STRING" id="1296565.SAMN05660657_02334"/>
<proteinExistence type="predicted"/>
<keyword evidence="2" id="KW-0472">Membrane</keyword>
<evidence type="ECO:0000259" key="3">
    <source>
        <dbReference type="Pfam" id="PF05305"/>
    </source>
</evidence>
<reference evidence="5" key="1">
    <citation type="submission" date="2016-10" db="EMBL/GenBank/DDBJ databases">
        <authorList>
            <person name="Varghese N."/>
            <person name="Submissions S."/>
        </authorList>
    </citation>
    <scope>NUCLEOTIDE SEQUENCE [LARGE SCALE GENOMIC DNA]</scope>
    <source>
        <strain evidence="5">DSM 46136</strain>
    </source>
</reference>
<dbReference type="Pfam" id="PF05305">
    <property type="entry name" value="DUF732"/>
    <property type="match status" value="1"/>
</dbReference>
<evidence type="ECO:0000256" key="1">
    <source>
        <dbReference type="SAM" id="MobiDB-lite"/>
    </source>
</evidence>
<keyword evidence="2" id="KW-1133">Transmembrane helix</keyword>
<dbReference type="OrthoDB" id="9871826at2"/>
<dbReference type="Proteomes" id="UP000199546">
    <property type="component" value="Unassembled WGS sequence"/>
</dbReference>
<evidence type="ECO:0000313" key="5">
    <source>
        <dbReference type="Proteomes" id="UP000199546"/>
    </source>
</evidence>
<feature type="region of interest" description="Disordered" evidence="1">
    <location>
        <begin position="1"/>
        <end position="35"/>
    </location>
</feature>
<feature type="transmembrane region" description="Helical" evidence="2">
    <location>
        <begin position="42"/>
        <end position="65"/>
    </location>
</feature>
<keyword evidence="2" id="KW-0812">Transmembrane</keyword>
<name>A0A1I6ZXJ1_9ACTN</name>
<dbReference type="RefSeq" id="WP_093579546.1">
    <property type="nucleotide sequence ID" value="NZ_FPBA01000006.1"/>
</dbReference>
<feature type="compositionally biased region" description="Low complexity" evidence="1">
    <location>
        <begin position="123"/>
        <end position="132"/>
    </location>
</feature>
<dbReference type="InterPro" id="IPR007969">
    <property type="entry name" value="DUF732"/>
</dbReference>
<evidence type="ECO:0000256" key="2">
    <source>
        <dbReference type="SAM" id="Phobius"/>
    </source>
</evidence>
<feature type="region of interest" description="Disordered" evidence="1">
    <location>
        <begin position="110"/>
        <end position="134"/>
    </location>
</feature>
<keyword evidence="5" id="KW-1185">Reference proteome</keyword>
<dbReference type="AlphaFoldDB" id="A0A1I6ZXJ1"/>
<dbReference type="EMBL" id="FPBA01000006">
    <property type="protein sequence ID" value="SFT67428.1"/>
    <property type="molecule type" value="Genomic_DNA"/>
</dbReference>
<accession>A0A1I6ZXJ1</accession>
<evidence type="ECO:0000313" key="4">
    <source>
        <dbReference type="EMBL" id="SFT67428.1"/>
    </source>
</evidence>
<gene>
    <name evidence="4" type="ORF">SAMN05660657_02334</name>
</gene>
<organism evidence="4 5">
    <name type="scientific">Geodermatophilus amargosae</name>
    <dbReference type="NCBI Taxonomy" id="1296565"/>
    <lineage>
        <taxon>Bacteria</taxon>
        <taxon>Bacillati</taxon>
        <taxon>Actinomycetota</taxon>
        <taxon>Actinomycetes</taxon>
        <taxon>Geodermatophilales</taxon>
        <taxon>Geodermatophilaceae</taxon>
        <taxon>Geodermatophilus</taxon>
    </lineage>
</organism>
<protein>
    <recommendedName>
        <fullName evidence="3">DUF732 domain-containing protein</fullName>
    </recommendedName>
</protein>
<feature type="domain" description="DUF732" evidence="3">
    <location>
        <begin position="141"/>
        <end position="212"/>
    </location>
</feature>
<sequence length="216" mass="22331">MSQPLPGAPVPLLVDPGPWQADGDGTPSGPLQPAPRSRRNGLVIALAIAAAVLLTSVGVLTALLIDSRSTAADLAAAERAEDEQQDTDLRDAQRGVDNLAVEATEAEAAAAAASTRAGEAEAARSQAEQAAAPGTSDYEEYLRLLRSTDPAFRTVDDATLVEIGDVTCDYLDTYGNSDQTRARIVSIGVSSGMTSRQSSEVTSAAIVALCPQHSLD</sequence>